<dbReference type="SUPFAM" id="SSF141130">
    <property type="entry name" value="Acetamidase/Formamidase-like"/>
    <property type="match status" value="1"/>
</dbReference>
<sequence length="443" mass="48337">MPKGEIRTVCKIDFDKPADQQTCLHNRWHPDIPFAGTIKDGETVKIECIDWTGGQIKNDDCADDIKNIDLTKPHYLSGPFEIEGAQPGDILLVEIMDVQPFPDRPWGFTGIFDRRNGGGFLDEIYPSAAKAIWDFEGIYATSRHIPHVKFAGLIHPGILGCAPSAELLATWNKREGELIAANRLDRDVALPPQPINVHAGSADGELKAKIGREGARTIPGRPEHGGNCDIKNLSRGSKVYLPVHVPGAKFSVGDLHFSQGDGEISFCGAIEMAGIITINFKVIKDGMAKMGLKSPIYIPGPVEPQFGPGRYIYFEGFSVDEHGKQHYMDVTTAYRQTTLRCIEYLRRFGYDDYQSYLLLSCAPVQGHVAGIVDIPNACTTLGLPMDIFDFDISPAAAAALGEKGTGLDMGRCAFESGKTEGVVDREAGKNSEFSFGGGLTYKQ</sequence>
<dbReference type="OMA" id="ATWNKRE"/>
<organism evidence="2">
    <name type="scientific">Chaetomium thermophilum (strain DSM 1495 / CBS 144.50 / IMI 039719)</name>
    <name type="common">Thermochaetoides thermophila</name>
    <dbReference type="NCBI Taxonomy" id="759272"/>
    <lineage>
        <taxon>Eukaryota</taxon>
        <taxon>Fungi</taxon>
        <taxon>Dikarya</taxon>
        <taxon>Ascomycota</taxon>
        <taxon>Pezizomycotina</taxon>
        <taxon>Sordariomycetes</taxon>
        <taxon>Sordariomycetidae</taxon>
        <taxon>Sordariales</taxon>
        <taxon>Chaetomiaceae</taxon>
        <taxon>Thermochaetoides</taxon>
    </lineage>
</organism>
<dbReference type="NCBIfam" id="NF045496">
    <property type="entry name" value="FormamaseFmdA"/>
    <property type="match status" value="1"/>
</dbReference>
<proteinExistence type="predicted"/>
<dbReference type="PANTHER" id="PTHR31891:SF1">
    <property type="entry name" value="FORMAMIDASE C869.04-RELATED"/>
    <property type="match status" value="1"/>
</dbReference>
<dbReference type="EMBL" id="GL988044">
    <property type="protein sequence ID" value="EGS19428.1"/>
    <property type="molecule type" value="Genomic_DNA"/>
</dbReference>
<dbReference type="InterPro" id="IPR004304">
    <property type="entry name" value="FmdA_AmdA"/>
</dbReference>
<dbReference type="Gene3D" id="2.60.120.580">
    <property type="entry name" value="Acetamidase/Formamidase-like domains"/>
    <property type="match status" value="2"/>
</dbReference>
<dbReference type="PANTHER" id="PTHR31891">
    <property type="entry name" value="FORMAMIDASE C869.04-RELATED"/>
    <property type="match status" value="1"/>
</dbReference>
<dbReference type="Pfam" id="PF03069">
    <property type="entry name" value="FmdA_AmdA"/>
    <property type="match status" value="1"/>
</dbReference>
<keyword evidence="2" id="KW-1185">Reference proteome</keyword>
<evidence type="ECO:0000313" key="1">
    <source>
        <dbReference type="EMBL" id="EGS19428.1"/>
    </source>
</evidence>
<gene>
    <name evidence="1" type="ORF">CTHT_0048880</name>
</gene>
<dbReference type="eggNOG" id="ENOG502QRMK">
    <property type="taxonomic scope" value="Eukaryota"/>
</dbReference>
<dbReference type="HOGENOM" id="CLU_032013_0_1_1"/>
<accession>G0SB48</accession>
<dbReference type="OrthoDB" id="9975579at2759"/>
<dbReference type="RefSeq" id="XP_006695250.1">
    <property type="nucleotide sequence ID" value="XM_006695187.1"/>
</dbReference>
<dbReference type="InterPro" id="IPR054833">
    <property type="entry name" value="FormamaseFmdA"/>
</dbReference>
<dbReference type="STRING" id="759272.G0SB48"/>
<reference evidence="1 2" key="1">
    <citation type="journal article" date="2011" name="Cell">
        <title>Insight into structure and assembly of the nuclear pore complex by utilizing the genome of a eukaryotic thermophile.</title>
        <authorList>
            <person name="Amlacher S."/>
            <person name="Sarges P."/>
            <person name="Flemming D."/>
            <person name="van Noort V."/>
            <person name="Kunze R."/>
            <person name="Devos D.P."/>
            <person name="Arumugam M."/>
            <person name="Bork P."/>
            <person name="Hurt E."/>
        </authorList>
    </citation>
    <scope>NUCLEOTIDE SEQUENCE [LARGE SCALE GENOMIC DNA]</scope>
    <source>
        <strain evidence="2">DSM 1495 / CBS 144.50 / IMI 039719</strain>
    </source>
</reference>
<name>G0SB48_CHATD</name>
<dbReference type="AlphaFoldDB" id="G0SB48"/>
<dbReference type="GO" id="GO:0016811">
    <property type="term" value="F:hydrolase activity, acting on carbon-nitrogen (but not peptide) bonds, in linear amides"/>
    <property type="evidence" value="ECO:0007669"/>
    <property type="project" value="InterPro"/>
</dbReference>
<dbReference type="GeneID" id="18258926"/>
<evidence type="ECO:0000313" key="2">
    <source>
        <dbReference type="Proteomes" id="UP000008066"/>
    </source>
</evidence>
<dbReference type="Proteomes" id="UP000008066">
    <property type="component" value="Unassembled WGS sequence"/>
</dbReference>
<protein>
    <submittedName>
        <fullName evidence="1">Formamidase-like protein</fullName>
    </submittedName>
</protein>
<dbReference type="KEGG" id="cthr:CTHT_0048880"/>